<reference evidence="7 8" key="1">
    <citation type="journal article" date="2011" name="Nature">
        <title>A high-resolution map of human evolutionary constraint using 29 mammals.</title>
        <authorList>
            <person name="Lindblad-Toh K."/>
            <person name="Garber M."/>
            <person name="Zuk O."/>
            <person name="Lin M.F."/>
            <person name="Parker B.J."/>
            <person name="Washietl S."/>
            <person name="Kheradpour P."/>
            <person name="Ernst J."/>
            <person name="Jordan G."/>
            <person name="Mauceli E."/>
            <person name="Ward L.D."/>
            <person name="Lowe C.B."/>
            <person name="Holloway A.K."/>
            <person name="Clamp M."/>
            <person name="Gnerre S."/>
            <person name="Alfoldi J."/>
            <person name="Beal K."/>
            <person name="Chang J."/>
            <person name="Clawson H."/>
            <person name="Cuff J."/>
            <person name="Di Palma F."/>
            <person name="Fitzgerald S."/>
            <person name="Flicek P."/>
            <person name="Guttman M."/>
            <person name="Hubisz M.J."/>
            <person name="Jaffe D.B."/>
            <person name="Jungreis I."/>
            <person name="Kent W.J."/>
            <person name="Kostka D."/>
            <person name="Lara M."/>
            <person name="Martins A.L."/>
            <person name="Massingham T."/>
            <person name="Moltke I."/>
            <person name="Raney B.J."/>
            <person name="Rasmussen M.D."/>
            <person name="Robinson J."/>
            <person name="Stark A."/>
            <person name="Vilella A.J."/>
            <person name="Wen J."/>
            <person name="Xie X."/>
            <person name="Zody M.C."/>
            <person name="Baldwin J."/>
            <person name="Bloom T."/>
            <person name="Chin C.W."/>
            <person name="Heiman D."/>
            <person name="Nicol R."/>
            <person name="Nusbaum C."/>
            <person name="Young S."/>
            <person name="Wilkinson J."/>
            <person name="Worley K.C."/>
            <person name="Kovar C.L."/>
            <person name="Muzny D.M."/>
            <person name="Gibbs R.A."/>
            <person name="Cree A."/>
            <person name="Dihn H.H."/>
            <person name="Fowler G."/>
            <person name="Jhangiani S."/>
            <person name="Joshi V."/>
            <person name="Lee S."/>
            <person name="Lewis L.R."/>
            <person name="Nazareth L.V."/>
            <person name="Okwuonu G."/>
            <person name="Santibanez J."/>
            <person name="Warren W.C."/>
            <person name="Mardis E.R."/>
            <person name="Weinstock G.M."/>
            <person name="Wilson R.K."/>
            <person name="Delehaunty K."/>
            <person name="Dooling D."/>
            <person name="Fronik C."/>
            <person name="Fulton L."/>
            <person name="Fulton B."/>
            <person name="Graves T."/>
            <person name="Minx P."/>
            <person name="Sodergren E."/>
            <person name="Birney E."/>
            <person name="Margulies E.H."/>
            <person name="Herrero J."/>
            <person name="Green E.D."/>
            <person name="Haussler D."/>
            <person name="Siepel A."/>
            <person name="Goldman N."/>
            <person name="Pollard K.S."/>
            <person name="Pedersen J.S."/>
            <person name="Lander E.S."/>
            <person name="Kellis M."/>
        </authorList>
    </citation>
    <scope>NUCLEOTIDE SEQUENCE [LARGE SCALE GENOMIC DNA]</scope>
    <source>
        <strain evidence="7 8">Thorbecke inbred</strain>
    </source>
</reference>
<keyword evidence="2 4" id="KW-0863">Zinc-finger</keyword>
<reference evidence="7" key="2">
    <citation type="submission" date="2025-08" db="UniProtKB">
        <authorList>
            <consortium name="Ensembl"/>
        </authorList>
    </citation>
    <scope>IDENTIFICATION</scope>
    <source>
        <strain evidence="7">Thorbecke</strain>
    </source>
</reference>
<dbReference type="SMR" id="A0A5F9CSD8"/>
<evidence type="ECO:0000313" key="7">
    <source>
        <dbReference type="Ensembl" id="ENSOCUP00000036276.1"/>
    </source>
</evidence>
<dbReference type="PANTHER" id="PTHR40389:SF3">
    <property type="entry name" value="IGE-BINDING PROTEIN"/>
    <property type="match status" value="1"/>
</dbReference>
<dbReference type="InParanoid" id="A0A5F9CSD8"/>
<dbReference type="PANTHER" id="PTHR40389">
    <property type="entry name" value="ENDOGENOUS RETROVIRUS GROUP K MEMBER 24 GAG POLYPROTEIN-RELATED"/>
    <property type="match status" value="1"/>
</dbReference>
<dbReference type="SUPFAM" id="SSF47353">
    <property type="entry name" value="Retrovirus capsid dimerization domain-like"/>
    <property type="match status" value="1"/>
</dbReference>
<dbReference type="Gene3D" id="1.10.375.10">
    <property type="entry name" value="Human Immunodeficiency Virus Type 1 Capsid Protein"/>
    <property type="match status" value="1"/>
</dbReference>
<evidence type="ECO:0000256" key="4">
    <source>
        <dbReference type="PROSITE-ProRule" id="PRU00047"/>
    </source>
</evidence>
<keyword evidence="8" id="KW-1185">Reference proteome</keyword>
<dbReference type="PROSITE" id="PS50158">
    <property type="entry name" value="ZF_CCHC"/>
    <property type="match status" value="1"/>
</dbReference>
<dbReference type="GeneTree" id="ENSGT00940000162994"/>
<dbReference type="Pfam" id="PF00098">
    <property type="entry name" value="zf-CCHC"/>
    <property type="match status" value="1"/>
</dbReference>
<dbReference type="InterPro" id="IPR001878">
    <property type="entry name" value="Znf_CCHC"/>
</dbReference>
<sequence>MIRLWYLIDSALRSEDDQVGELLDEGSELLEELSEDSHDGSEKGESPPLYPELPLMPSTPPYELPPHPMHCCCFAGNASSEMRPIVLESGPEKQTRRQILENQSALNDDEAAFLINTGESTPNPPRCLKPNWAESFNPHQIFPVTEDRQGNRGWTPVNFTALKELQKAVTLYGPHANFTKAILGTLGTQGLVPEDWRNVCKAVLSAGDYLLWSAAYRELARTQAAQNRADGQPAWNEDMLNGEGAFQAEAVQAWCPREVLQQIRDIALRAWKVVPKKGEVKHSLTKLIQGPTEPYADFINRLYEAAGNLFESPEEATHLLRRLAYENANKTCRSVLRPWQHKDIPTFMKICRDVMDDVASGAHAAMAMAKANRAIDHKCFTCGQPGHVKKECRQHKPNKQQPGLCPKCGKGNHWASDCYSKTDKAGNPIPQESINGRGAQHTGARSKIRCASNQKRGIRNSKLF</sequence>
<keyword evidence="3" id="KW-0862">Zinc</keyword>
<feature type="compositionally biased region" description="Basic and acidic residues" evidence="5">
    <location>
        <begin position="35"/>
        <end position="45"/>
    </location>
</feature>
<protein>
    <recommendedName>
        <fullName evidence="6">CCHC-type domain-containing protein</fullName>
    </recommendedName>
</protein>
<dbReference type="Gene3D" id="4.10.60.10">
    <property type="entry name" value="Zinc finger, CCHC-type"/>
    <property type="match status" value="1"/>
</dbReference>
<reference evidence="7" key="3">
    <citation type="submission" date="2025-09" db="UniProtKB">
        <authorList>
            <consortium name="Ensembl"/>
        </authorList>
    </citation>
    <scope>IDENTIFICATION</scope>
    <source>
        <strain evidence="7">Thorbecke</strain>
    </source>
</reference>
<evidence type="ECO:0000256" key="1">
    <source>
        <dbReference type="ARBA" id="ARBA00022723"/>
    </source>
</evidence>
<dbReference type="GO" id="GO:0016032">
    <property type="term" value="P:viral process"/>
    <property type="evidence" value="ECO:0007669"/>
    <property type="project" value="InterPro"/>
</dbReference>
<name>A0A5F9CSD8_RABIT</name>
<dbReference type="InterPro" id="IPR036875">
    <property type="entry name" value="Znf_CCHC_sf"/>
</dbReference>
<dbReference type="InterPro" id="IPR045345">
    <property type="entry name" value="Gag_p24_C"/>
</dbReference>
<dbReference type="Gene3D" id="1.10.1200.30">
    <property type="match status" value="1"/>
</dbReference>
<dbReference type="InterPro" id="IPR008916">
    <property type="entry name" value="Retrov_capsid_C"/>
</dbReference>
<dbReference type="SUPFAM" id="SSF47943">
    <property type="entry name" value="Retrovirus capsid protein, N-terminal core domain"/>
    <property type="match status" value="1"/>
</dbReference>
<proteinExistence type="predicted"/>
<evidence type="ECO:0000256" key="2">
    <source>
        <dbReference type="ARBA" id="ARBA00022771"/>
    </source>
</evidence>
<dbReference type="InterPro" id="IPR050195">
    <property type="entry name" value="Primate_lentivir_Gag_pol-like"/>
</dbReference>
<dbReference type="SMART" id="SM00343">
    <property type="entry name" value="ZnF_C2HC"/>
    <property type="match status" value="2"/>
</dbReference>
<dbReference type="STRING" id="9986.ENSOCUP00000036276"/>
<dbReference type="GO" id="GO:0003676">
    <property type="term" value="F:nucleic acid binding"/>
    <property type="evidence" value="ECO:0007669"/>
    <property type="project" value="InterPro"/>
</dbReference>
<evidence type="ECO:0000259" key="6">
    <source>
        <dbReference type="PROSITE" id="PS50158"/>
    </source>
</evidence>
<feature type="region of interest" description="Disordered" evidence="5">
    <location>
        <begin position="32"/>
        <end position="58"/>
    </location>
</feature>
<keyword evidence="1" id="KW-0479">Metal-binding</keyword>
<dbReference type="Proteomes" id="UP000001811">
    <property type="component" value="Chromosome 1"/>
</dbReference>
<accession>A0A5F9CSD8</accession>
<evidence type="ECO:0000256" key="5">
    <source>
        <dbReference type="SAM" id="MobiDB-lite"/>
    </source>
</evidence>
<dbReference type="Ensembl" id="ENSOCUT00000041459.1">
    <property type="protein sequence ID" value="ENSOCUP00000036276.1"/>
    <property type="gene ID" value="ENSOCUG00000033547.1"/>
</dbReference>
<dbReference type="AlphaFoldDB" id="A0A5F9CSD8"/>
<feature type="region of interest" description="Disordered" evidence="5">
    <location>
        <begin position="426"/>
        <end position="464"/>
    </location>
</feature>
<evidence type="ECO:0000313" key="8">
    <source>
        <dbReference type="Proteomes" id="UP000001811"/>
    </source>
</evidence>
<organism evidence="7 8">
    <name type="scientific">Oryctolagus cuniculus</name>
    <name type="common">Rabbit</name>
    <dbReference type="NCBI Taxonomy" id="9986"/>
    <lineage>
        <taxon>Eukaryota</taxon>
        <taxon>Metazoa</taxon>
        <taxon>Chordata</taxon>
        <taxon>Craniata</taxon>
        <taxon>Vertebrata</taxon>
        <taxon>Euteleostomi</taxon>
        <taxon>Mammalia</taxon>
        <taxon>Eutheria</taxon>
        <taxon>Euarchontoglires</taxon>
        <taxon>Glires</taxon>
        <taxon>Lagomorpha</taxon>
        <taxon>Leporidae</taxon>
        <taxon>Oryctolagus</taxon>
    </lineage>
</organism>
<dbReference type="Pfam" id="PF14787">
    <property type="entry name" value="zf-CCHC_5"/>
    <property type="match status" value="1"/>
</dbReference>
<feature type="domain" description="CCHC-type" evidence="6">
    <location>
        <begin position="378"/>
        <end position="394"/>
    </location>
</feature>
<dbReference type="Pfam" id="PF00607">
    <property type="entry name" value="Gag_p24"/>
    <property type="match status" value="1"/>
</dbReference>
<dbReference type="EMBL" id="AAGW02008902">
    <property type="status" value="NOT_ANNOTATED_CDS"/>
    <property type="molecule type" value="Genomic_DNA"/>
</dbReference>
<dbReference type="Pfam" id="PF19317">
    <property type="entry name" value="Gag_p24_C"/>
    <property type="match status" value="1"/>
</dbReference>
<dbReference type="SUPFAM" id="SSF57756">
    <property type="entry name" value="Retrovirus zinc finger-like domains"/>
    <property type="match status" value="2"/>
</dbReference>
<evidence type="ECO:0000256" key="3">
    <source>
        <dbReference type="ARBA" id="ARBA00022833"/>
    </source>
</evidence>
<dbReference type="InterPro" id="IPR008919">
    <property type="entry name" value="Retrov_capsid_N"/>
</dbReference>
<dbReference type="GO" id="GO:0008270">
    <property type="term" value="F:zinc ion binding"/>
    <property type="evidence" value="ECO:0007669"/>
    <property type="project" value="UniProtKB-KW"/>
</dbReference>